<keyword evidence="4" id="KW-1015">Disulfide bond</keyword>
<feature type="signal peptide" evidence="5">
    <location>
        <begin position="1"/>
        <end position="15"/>
    </location>
</feature>
<dbReference type="InterPro" id="IPR009011">
    <property type="entry name" value="Man6P_isomerase_rcpt-bd_dom_sf"/>
</dbReference>
<dbReference type="InterPro" id="IPR044865">
    <property type="entry name" value="MRH_dom"/>
</dbReference>
<evidence type="ECO:0000256" key="4">
    <source>
        <dbReference type="ARBA" id="ARBA00023157"/>
    </source>
</evidence>
<keyword evidence="3" id="KW-0256">Endoplasmic reticulum</keyword>
<keyword evidence="2 5" id="KW-0732">Signal</keyword>
<accession>A0A9W7EKU9</accession>
<dbReference type="EMBL" id="BRXY01000294">
    <property type="protein sequence ID" value="GMH84559.1"/>
    <property type="molecule type" value="Genomic_DNA"/>
</dbReference>
<dbReference type="PROSITE" id="PS51914">
    <property type="entry name" value="MRH"/>
    <property type="match status" value="1"/>
</dbReference>
<dbReference type="PANTHER" id="PTHR12630">
    <property type="entry name" value="N-LINKED OLIGOSACCHARIDE PROCESSING"/>
    <property type="match status" value="1"/>
</dbReference>
<dbReference type="GO" id="GO:0017177">
    <property type="term" value="C:glucosidase II complex"/>
    <property type="evidence" value="ECO:0007669"/>
    <property type="project" value="TreeGrafter"/>
</dbReference>
<comment type="caution">
    <text evidence="7">The sequence shown here is derived from an EMBL/GenBank/DDBJ whole genome shotgun (WGS) entry which is preliminary data.</text>
</comment>
<evidence type="ECO:0000256" key="1">
    <source>
        <dbReference type="ARBA" id="ARBA00022387"/>
    </source>
</evidence>
<dbReference type="Gene3D" id="2.70.130.10">
    <property type="entry name" value="Mannose-6-phosphate receptor binding domain"/>
    <property type="match status" value="1"/>
</dbReference>
<proteinExistence type="predicted"/>
<protein>
    <recommendedName>
        <fullName evidence="1">Glucosidase 2 subunit beta</fullName>
    </recommendedName>
</protein>
<dbReference type="Proteomes" id="UP001165085">
    <property type="component" value="Unassembled WGS sequence"/>
</dbReference>
<organism evidence="7 8">
    <name type="scientific">Triparma strigata</name>
    <dbReference type="NCBI Taxonomy" id="1606541"/>
    <lineage>
        <taxon>Eukaryota</taxon>
        <taxon>Sar</taxon>
        <taxon>Stramenopiles</taxon>
        <taxon>Ochrophyta</taxon>
        <taxon>Bolidophyceae</taxon>
        <taxon>Parmales</taxon>
        <taxon>Triparmaceae</taxon>
        <taxon>Triparma</taxon>
    </lineage>
</organism>
<evidence type="ECO:0000313" key="7">
    <source>
        <dbReference type="EMBL" id="GMH84559.1"/>
    </source>
</evidence>
<evidence type="ECO:0000313" key="8">
    <source>
        <dbReference type="Proteomes" id="UP001165085"/>
    </source>
</evidence>
<dbReference type="SUPFAM" id="SSF50911">
    <property type="entry name" value="Mannose 6-phosphate receptor domain"/>
    <property type="match status" value="1"/>
</dbReference>
<dbReference type="Pfam" id="PF13015">
    <property type="entry name" value="PRKCSH_1"/>
    <property type="match status" value="1"/>
</dbReference>
<name>A0A9W7EKU9_9STRA</name>
<dbReference type="AlphaFoldDB" id="A0A9W7EKU9"/>
<dbReference type="InterPro" id="IPR036607">
    <property type="entry name" value="PRKCSH"/>
</dbReference>
<dbReference type="Pfam" id="PF12999">
    <property type="entry name" value="PRKCSH-like"/>
    <property type="match status" value="1"/>
</dbReference>
<evidence type="ECO:0000256" key="2">
    <source>
        <dbReference type="ARBA" id="ARBA00022729"/>
    </source>
</evidence>
<sequence length="649" mass="71187">MRLLLIGITLLSARCSTVPPTCRDFMGNKITLTEAMIGDNYCDCEDTGLDEHGHSSACAHVMRNDQHFQCGVGITGNITAVDAVALHSVLHSKVGDGICDCCDGSDEVKGKCPNSCGAFLQRAVDMGMATLQEAVTGYRQNAVASVEGSKKLETLLGKHENLLKDRANVYDLANYIEFYLKSERRFDALPYPRMDYKLQASRLKAVSEGKKRLDGKSEERVKTFDNQLQVILDTKCPTSDFTLEEFLATYSASTNDPRRRDDQTSRRRGQIGKTLIAPFIEDPAKLGLRIVGVIVFTPIRSASFLMQKCRELMFGVEGEVESGEGGEEVEEEDVAGGVHMEPTAFEIIKASSPWTPIGFLILLGDLHPALDYRRYKVTRVPINAARRGYRKYVMRPMVVMWEAPEALYNATLIYSDSVGVDPDTHEFRLLKAAETRAEREKKSIEKKIVTAKLDAEKDYGPLITIESECFSNAVDKYTYRICPLKDVRQDATSLGKFAGWTDNIHRSYFIKGGTKCFGVSEVDKKGNTVQMQRKGVVELKCGLGHNVVSVVENSPCIYEITFQTPLACGEGEVKRAEEKLRGIMKVALDGGVGAAEAVKERGVRSWFGGGDGAGGGGGGAGDEGRTIEEIKKATDELLAVADSLLSSGQ</sequence>
<dbReference type="InterPro" id="IPR028146">
    <property type="entry name" value="PRKCSH_N"/>
</dbReference>
<evidence type="ECO:0000259" key="6">
    <source>
        <dbReference type="PROSITE" id="PS51914"/>
    </source>
</evidence>
<feature type="domain" description="MRH" evidence="6">
    <location>
        <begin position="467"/>
        <end position="570"/>
    </location>
</feature>
<evidence type="ECO:0000256" key="5">
    <source>
        <dbReference type="SAM" id="SignalP"/>
    </source>
</evidence>
<dbReference type="InterPro" id="IPR039794">
    <property type="entry name" value="Gtb1-like"/>
</dbReference>
<evidence type="ECO:0000256" key="3">
    <source>
        <dbReference type="ARBA" id="ARBA00022824"/>
    </source>
</evidence>
<feature type="chain" id="PRO_5040783167" description="Glucosidase 2 subunit beta" evidence="5">
    <location>
        <begin position="16"/>
        <end position="649"/>
    </location>
</feature>
<reference evidence="8" key="1">
    <citation type="journal article" date="2023" name="Commun. Biol.">
        <title>Genome analysis of Parmales, the sister group of diatoms, reveals the evolutionary specialization of diatoms from phago-mixotrophs to photoautotrophs.</title>
        <authorList>
            <person name="Ban H."/>
            <person name="Sato S."/>
            <person name="Yoshikawa S."/>
            <person name="Yamada K."/>
            <person name="Nakamura Y."/>
            <person name="Ichinomiya M."/>
            <person name="Sato N."/>
            <person name="Blanc-Mathieu R."/>
            <person name="Endo H."/>
            <person name="Kuwata A."/>
            <person name="Ogata H."/>
        </authorList>
    </citation>
    <scope>NUCLEOTIDE SEQUENCE [LARGE SCALE GENOMIC DNA]</scope>
    <source>
        <strain evidence="8">NIES 3701</strain>
    </source>
</reference>
<dbReference type="PANTHER" id="PTHR12630:SF1">
    <property type="entry name" value="GLUCOSIDASE 2 SUBUNIT BETA"/>
    <property type="match status" value="1"/>
</dbReference>
<gene>
    <name evidence="7" type="ORF">TrST_g1325</name>
</gene>
<keyword evidence="8" id="KW-1185">Reference proteome</keyword>
<dbReference type="GO" id="GO:0006491">
    <property type="term" value="P:N-glycan processing"/>
    <property type="evidence" value="ECO:0007669"/>
    <property type="project" value="TreeGrafter"/>
</dbReference>
<dbReference type="OrthoDB" id="28322at2759"/>